<evidence type="ECO:0000313" key="2">
    <source>
        <dbReference type="EMBL" id="BDP43642.1"/>
    </source>
</evidence>
<keyword evidence="2" id="KW-0614">Plasmid</keyword>
<dbReference type="Proteomes" id="UP001064971">
    <property type="component" value="Plasmid pDAETH-1"/>
</dbReference>
<reference evidence="2" key="1">
    <citation type="submission" date="2022-07" db="EMBL/GenBank/DDBJ databases">
        <title>Complete Genome Sequence of the Radioresistant Bacterium Deinococcus aetherius ST0316, Isolated from the Air Dust collected in Lower Stratosphere above Japan.</title>
        <authorList>
            <person name="Satoh K."/>
            <person name="Hagiwara K."/>
            <person name="Katsumata K."/>
            <person name="Kubo A."/>
            <person name="Yokobori S."/>
            <person name="Yamagishi A."/>
            <person name="Oono Y."/>
            <person name="Narumi I."/>
        </authorList>
    </citation>
    <scope>NUCLEOTIDE SEQUENCE</scope>
    <source>
        <strain evidence="2">ST0316</strain>
        <plasmid evidence="2">pDAETH-1</plasmid>
    </source>
</reference>
<keyword evidence="1" id="KW-0732">Signal</keyword>
<protein>
    <submittedName>
        <fullName evidence="2">Uncharacterized protein</fullName>
    </submittedName>
</protein>
<organism evidence="2 3">
    <name type="scientific">Deinococcus aetherius</name>
    <dbReference type="NCBI Taxonomy" id="200252"/>
    <lineage>
        <taxon>Bacteria</taxon>
        <taxon>Thermotogati</taxon>
        <taxon>Deinococcota</taxon>
        <taxon>Deinococci</taxon>
        <taxon>Deinococcales</taxon>
        <taxon>Deinococcaceae</taxon>
        <taxon>Deinococcus</taxon>
    </lineage>
</organism>
<evidence type="ECO:0000313" key="3">
    <source>
        <dbReference type="Proteomes" id="UP001064971"/>
    </source>
</evidence>
<dbReference type="EMBL" id="AP026561">
    <property type="protein sequence ID" value="BDP43642.1"/>
    <property type="molecule type" value="Genomic_DNA"/>
</dbReference>
<feature type="chain" id="PRO_5045791785" evidence="1">
    <location>
        <begin position="29"/>
        <end position="679"/>
    </location>
</feature>
<feature type="signal peptide" evidence="1">
    <location>
        <begin position="1"/>
        <end position="28"/>
    </location>
</feature>
<sequence>MTQPRTRVPRLRSSLLTGLLALNLAACSRPGTPQADVAARGPNAPIQAQTMTAICRPQVSGATVVQYGGAGLGTFPDNNFDIIPNGNNTFKFLGTGFQSFYGGAYNSYLTGTLDDPDANGATMGSVTQNVKAGSGGGYDNRANNRRYVGVVQVYRAASNNWIGLYHSEQDQAGGNNFYNRLGLARSTDGGNTWYDLGEIVSPHVPYSPTSTAWPLIANTIFQIVNDGGTDYMVVYFSEQQGTEYDPNWSTSYWMTAARAKLSDVLAAAAGGNVPAFSKYYNGSWSQPGLGGDASLVLNGNAHIGTLASVYNTALGRYIAVGSRNSDPAGGGAYLIESTDGVNWGGTQGLFTENNVGYFRTVGLDGDDARAGSTFFIYYVQFVNGNPTNIARRTVTCDTSGDTVVDDGLTGTGQNQWQYQGTWGTSTGNQDGRYAGTSHYSNTANAAALLRFTGTQVRLSVNCGTGGGNLALSIGDANAANFGAETSASNYCASHQGDEFVYDSGALPAGGHTLRVRVTGTKPTASVGTYADLDRAVVSTTASTTVDDNTVGTGQNQWEYQGGWSLSGGNSDGRYAGTSHYSNVANAAALLRFTGTQVKLRLNCGGGGNLAVSVGDANAANFGPETTVSNYCGAHVGDVEAYRSGPLSPGGHTLRVRVTGTKPDNSLGTYSDLDRAVILP</sequence>
<dbReference type="Gene3D" id="2.60.120.260">
    <property type="entry name" value="Galactose-binding domain-like"/>
    <property type="match status" value="2"/>
</dbReference>
<gene>
    <name evidence="2" type="ORF">DAETH_36110</name>
</gene>
<evidence type="ECO:0000256" key="1">
    <source>
        <dbReference type="SAM" id="SignalP"/>
    </source>
</evidence>
<name>A0ABN6RPS7_9DEIO</name>
<accession>A0ABN6RPS7</accession>
<proteinExistence type="predicted"/>
<keyword evidence="3" id="KW-1185">Reference proteome</keyword>
<dbReference type="RefSeq" id="WP_264777512.1">
    <property type="nucleotide sequence ID" value="NZ_AP026561.1"/>
</dbReference>
<geneLocation type="plasmid" evidence="2 3">
    <name>pDAETH-1</name>
</geneLocation>